<name>A0ABN2KYZ5_9MICO</name>
<dbReference type="CDD" id="cd02516">
    <property type="entry name" value="CDP-ME_synthetase"/>
    <property type="match status" value="1"/>
</dbReference>
<evidence type="ECO:0000313" key="4">
    <source>
        <dbReference type="EMBL" id="GAA1767865.1"/>
    </source>
</evidence>
<dbReference type="PROSITE" id="PS01295">
    <property type="entry name" value="ISPD"/>
    <property type="match status" value="1"/>
</dbReference>
<reference evidence="4 5" key="1">
    <citation type="journal article" date="2019" name="Int. J. Syst. Evol. Microbiol.">
        <title>The Global Catalogue of Microorganisms (GCM) 10K type strain sequencing project: providing services to taxonomists for standard genome sequencing and annotation.</title>
        <authorList>
            <consortium name="The Broad Institute Genomics Platform"/>
            <consortium name="The Broad Institute Genome Sequencing Center for Infectious Disease"/>
            <person name="Wu L."/>
            <person name="Ma J."/>
        </authorList>
    </citation>
    <scope>NUCLEOTIDE SEQUENCE [LARGE SCALE GENOMIC DNA]</scope>
    <source>
        <strain evidence="4 5">JCM 15591</strain>
    </source>
</reference>
<keyword evidence="5" id="KW-1185">Reference proteome</keyword>
<evidence type="ECO:0008006" key="6">
    <source>
        <dbReference type="Google" id="ProtNLM"/>
    </source>
</evidence>
<dbReference type="InterPro" id="IPR050088">
    <property type="entry name" value="IspD/TarI_cytidylyltransf_bact"/>
</dbReference>
<evidence type="ECO:0000256" key="3">
    <source>
        <dbReference type="SAM" id="MobiDB-lite"/>
    </source>
</evidence>
<protein>
    <recommendedName>
        <fullName evidence="6">2-C-methyl-D-erythritol 4-phosphate cytidylyltransferase</fullName>
    </recommendedName>
</protein>
<dbReference type="InterPro" id="IPR034683">
    <property type="entry name" value="IspD/TarI"/>
</dbReference>
<feature type="region of interest" description="Disordered" evidence="3">
    <location>
        <begin position="52"/>
        <end position="81"/>
    </location>
</feature>
<evidence type="ECO:0000313" key="5">
    <source>
        <dbReference type="Proteomes" id="UP001501475"/>
    </source>
</evidence>
<evidence type="ECO:0000256" key="1">
    <source>
        <dbReference type="ARBA" id="ARBA00022679"/>
    </source>
</evidence>
<feature type="compositionally biased region" description="Pro residues" evidence="3">
    <location>
        <begin position="58"/>
        <end position="75"/>
    </location>
</feature>
<dbReference type="Gene3D" id="3.90.550.10">
    <property type="entry name" value="Spore Coat Polysaccharide Biosynthesis Protein SpsA, Chain A"/>
    <property type="match status" value="1"/>
</dbReference>
<dbReference type="PANTHER" id="PTHR32125:SF4">
    <property type="entry name" value="2-C-METHYL-D-ERYTHRITOL 4-PHOSPHATE CYTIDYLYLTRANSFERASE, CHLOROPLASTIC"/>
    <property type="match status" value="1"/>
</dbReference>
<dbReference type="Gene3D" id="3.40.50.300">
    <property type="entry name" value="P-loop containing nucleotide triphosphate hydrolases"/>
    <property type="match status" value="1"/>
</dbReference>
<accession>A0ABN2KYZ5</accession>
<gene>
    <name evidence="4" type="ORF">GCM10009810_28230</name>
</gene>
<dbReference type="Pfam" id="PF13671">
    <property type="entry name" value="AAA_33"/>
    <property type="match status" value="1"/>
</dbReference>
<dbReference type="InterPro" id="IPR029044">
    <property type="entry name" value="Nucleotide-diphossugar_trans"/>
</dbReference>
<dbReference type="SUPFAM" id="SSF53448">
    <property type="entry name" value="Nucleotide-diphospho-sugar transferases"/>
    <property type="match status" value="1"/>
</dbReference>
<comment type="caution">
    <text evidence="4">The sequence shown here is derived from an EMBL/GenBank/DDBJ whole genome shotgun (WGS) entry which is preliminary data.</text>
</comment>
<dbReference type="InterPro" id="IPR018294">
    <property type="entry name" value="ISPD_synthase_CS"/>
</dbReference>
<keyword evidence="2" id="KW-0548">Nucleotidyltransferase</keyword>
<dbReference type="PANTHER" id="PTHR32125">
    <property type="entry name" value="2-C-METHYL-D-ERYTHRITOL 4-PHOSPHATE CYTIDYLYLTRANSFERASE, CHLOROPLASTIC"/>
    <property type="match status" value="1"/>
</dbReference>
<dbReference type="InterPro" id="IPR027417">
    <property type="entry name" value="P-loop_NTPase"/>
</dbReference>
<keyword evidence="1" id="KW-0808">Transferase</keyword>
<organism evidence="4 5">
    <name type="scientific">Nostocoides vanveenii</name>
    <dbReference type="NCBI Taxonomy" id="330835"/>
    <lineage>
        <taxon>Bacteria</taxon>
        <taxon>Bacillati</taxon>
        <taxon>Actinomycetota</taxon>
        <taxon>Actinomycetes</taxon>
        <taxon>Micrococcales</taxon>
        <taxon>Intrasporangiaceae</taxon>
        <taxon>Nostocoides</taxon>
    </lineage>
</organism>
<evidence type="ECO:0000256" key="2">
    <source>
        <dbReference type="ARBA" id="ARBA00022695"/>
    </source>
</evidence>
<proteinExistence type="predicted"/>
<dbReference type="Pfam" id="PF01128">
    <property type="entry name" value="IspD"/>
    <property type="match status" value="1"/>
</dbReference>
<dbReference type="EMBL" id="BAAAPN010000057">
    <property type="protein sequence ID" value="GAA1767865.1"/>
    <property type="molecule type" value="Genomic_DNA"/>
</dbReference>
<dbReference type="SUPFAM" id="SSF52540">
    <property type="entry name" value="P-loop containing nucleoside triphosphate hydrolases"/>
    <property type="match status" value="1"/>
</dbReference>
<dbReference type="Proteomes" id="UP001501475">
    <property type="component" value="Unassembled WGS sequence"/>
</dbReference>
<sequence>MGAAQPKALVRVGGRRILEHAVCGALAVRFVRQVVVVAPAAYVAELSADVPGWEGSPAPSPRPLHPAGVPDPPAPVLGEPGGRVRVVPGGAERTDSVRAGLAALGPDIDIVLIHDAARCLTPTSVYDRVIAAVAAGHEAVVPGLAVVDTMKVVDAEGTVIATPERSRVRAIQTPQGFSRAAITSAHASGLAATDDAGLAEENGRPVRVVDGDPLAFKVTTPDDLERAERLLRTPTLWVIGGLPGTGKTTLSRRLAAFEDATLVRVDSIEQALTTDLDLEHPGTTGYAIAYAVAADQLRLGRSVVADLVNPLPQTRVALRQIAEQAGAGICEIRLVCSDATEHRRRIEGRLADIPGYVLPDWRDVTERLFVAWPEARVIDTAGRTPEQVFRVLRDGP</sequence>